<comment type="caution">
    <text evidence="1">The sequence shown here is derived from an EMBL/GenBank/DDBJ whole genome shotgun (WGS) entry which is preliminary data.</text>
</comment>
<proteinExistence type="predicted"/>
<organism evidence="1">
    <name type="scientific">gut metagenome</name>
    <dbReference type="NCBI Taxonomy" id="749906"/>
    <lineage>
        <taxon>unclassified sequences</taxon>
        <taxon>metagenomes</taxon>
        <taxon>organismal metagenomes</taxon>
    </lineage>
</organism>
<reference evidence="1" key="1">
    <citation type="journal article" date="2012" name="PLoS ONE">
        <title>Gene sets for utilization of primary and secondary nutrition supplies in the distal gut of endangered iberian lynx.</title>
        <authorList>
            <person name="Alcaide M."/>
            <person name="Messina E."/>
            <person name="Richter M."/>
            <person name="Bargiela R."/>
            <person name="Peplies J."/>
            <person name="Huws S.A."/>
            <person name="Newbold C.J."/>
            <person name="Golyshin P.N."/>
            <person name="Simon M.A."/>
            <person name="Lopez G."/>
            <person name="Yakimov M.M."/>
            <person name="Ferrer M."/>
        </authorList>
    </citation>
    <scope>NUCLEOTIDE SEQUENCE</scope>
</reference>
<dbReference type="AlphaFoldDB" id="J9G4U9"/>
<sequence>MIFYLMGISYLYEFGHRSARMLFIFLQRYKISFKNGG</sequence>
<accession>J9G4U9</accession>
<evidence type="ECO:0000313" key="1">
    <source>
        <dbReference type="EMBL" id="EJX01894.1"/>
    </source>
</evidence>
<name>J9G4U9_9ZZZZ</name>
<gene>
    <name evidence="1" type="ORF">EVA_09999</name>
</gene>
<protein>
    <submittedName>
        <fullName evidence="1">Uncharacterized protein</fullName>
    </submittedName>
</protein>
<dbReference type="EMBL" id="AMCI01002769">
    <property type="protein sequence ID" value="EJX01894.1"/>
    <property type="molecule type" value="Genomic_DNA"/>
</dbReference>